<accession>A0A2M6WLU7</accession>
<dbReference type="GO" id="GO:0008270">
    <property type="term" value="F:zinc ion binding"/>
    <property type="evidence" value="ECO:0007669"/>
    <property type="project" value="InterPro"/>
</dbReference>
<evidence type="ECO:0000313" key="1">
    <source>
        <dbReference type="EMBL" id="PIT93773.1"/>
    </source>
</evidence>
<dbReference type="AlphaFoldDB" id="A0A2M6WLU7"/>
<dbReference type="EMBL" id="PFAS01000043">
    <property type="protein sequence ID" value="PIT93773.1"/>
    <property type="molecule type" value="Genomic_DNA"/>
</dbReference>
<sequence>MSKCKHLAIRCMDFRLSKKLFRWMAKRGYIGDCDELSYAGASKKIVNSESRSVVLADLELAVHKHGVCHIILVHHSHCGAYQK</sequence>
<protein>
    <recommendedName>
        <fullName evidence="3">Carbonic anhydrase</fullName>
    </recommendedName>
</protein>
<comment type="caution">
    <text evidence="1">The sequence shown here is derived from an EMBL/GenBank/DDBJ whole genome shotgun (WGS) entry which is preliminary data.</text>
</comment>
<evidence type="ECO:0000313" key="2">
    <source>
        <dbReference type="Proteomes" id="UP000229335"/>
    </source>
</evidence>
<name>A0A2M6WLU7_9BACT</name>
<dbReference type="InterPro" id="IPR046871">
    <property type="entry name" value="Pro_CA_2"/>
</dbReference>
<dbReference type="GO" id="GO:0004089">
    <property type="term" value="F:carbonate dehydratase activity"/>
    <property type="evidence" value="ECO:0007669"/>
    <property type="project" value="InterPro"/>
</dbReference>
<proteinExistence type="predicted"/>
<evidence type="ECO:0008006" key="3">
    <source>
        <dbReference type="Google" id="ProtNLM"/>
    </source>
</evidence>
<dbReference type="Pfam" id="PF20393">
    <property type="entry name" value="Pro_CA_2"/>
    <property type="match status" value="1"/>
</dbReference>
<reference evidence="2" key="1">
    <citation type="submission" date="2017-09" db="EMBL/GenBank/DDBJ databases">
        <title>Depth-based differentiation of microbial function through sediment-hosted aquifers and enrichment of novel symbionts in the deep terrestrial subsurface.</title>
        <authorList>
            <person name="Probst A.J."/>
            <person name="Ladd B."/>
            <person name="Jarett J.K."/>
            <person name="Geller-Mcgrath D.E."/>
            <person name="Sieber C.M.K."/>
            <person name="Emerson J.B."/>
            <person name="Anantharaman K."/>
            <person name="Thomas B.C."/>
            <person name="Malmstrom R."/>
            <person name="Stieglmeier M."/>
            <person name="Klingl A."/>
            <person name="Woyke T."/>
            <person name="Ryan C.M."/>
            <person name="Banfield J.F."/>
        </authorList>
    </citation>
    <scope>NUCLEOTIDE SEQUENCE [LARGE SCALE GENOMIC DNA]</scope>
</reference>
<organism evidence="1 2">
    <name type="scientific">Candidatus Falkowbacteria bacterium CG10_big_fil_rev_8_21_14_0_10_43_11</name>
    <dbReference type="NCBI Taxonomy" id="1974568"/>
    <lineage>
        <taxon>Bacteria</taxon>
        <taxon>Candidatus Falkowiibacteriota</taxon>
    </lineage>
</organism>
<dbReference type="Proteomes" id="UP000229335">
    <property type="component" value="Unassembled WGS sequence"/>
</dbReference>
<gene>
    <name evidence="1" type="ORF">COU00_02570</name>
</gene>
<dbReference type="Gene3D" id="3.40.1050.10">
    <property type="entry name" value="Carbonic anhydrase"/>
    <property type="match status" value="1"/>
</dbReference>
<dbReference type="SUPFAM" id="SSF53056">
    <property type="entry name" value="beta-carbonic anhydrase, cab"/>
    <property type="match status" value="1"/>
</dbReference>
<dbReference type="InterPro" id="IPR036874">
    <property type="entry name" value="Carbonic_anhydrase_sf"/>
</dbReference>